<accession>A0A8H7CUM8</accession>
<dbReference type="PANTHER" id="PTHR33365">
    <property type="entry name" value="YALI0B05434P"/>
    <property type="match status" value="1"/>
</dbReference>
<keyword evidence="5" id="KW-1185">Reference proteome</keyword>
<proteinExistence type="inferred from homology"/>
<reference evidence="4" key="1">
    <citation type="submission" date="2020-05" db="EMBL/GenBank/DDBJ databases">
        <title>Mycena genomes resolve the evolution of fungal bioluminescence.</title>
        <authorList>
            <person name="Tsai I.J."/>
        </authorList>
    </citation>
    <scope>NUCLEOTIDE SEQUENCE</scope>
    <source>
        <strain evidence="4">CCC161011</strain>
    </source>
</reference>
<organism evidence="4 5">
    <name type="scientific">Mycena venus</name>
    <dbReference type="NCBI Taxonomy" id="2733690"/>
    <lineage>
        <taxon>Eukaryota</taxon>
        <taxon>Fungi</taxon>
        <taxon>Dikarya</taxon>
        <taxon>Basidiomycota</taxon>
        <taxon>Agaricomycotina</taxon>
        <taxon>Agaricomycetes</taxon>
        <taxon>Agaricomycetidae</taxon>
        <taxon>Agaricales</taxon>
        <taxon>Marasmiineae</taxon>
        <taxon>Mycenaceae</taxon>
        <taxon>Mycena</taxon>
    </lineage>
</organism>
<evidence type="ECO:0000256" key="3">
    <source>
        <dbReference type="SAM" id="Phobius"/>
    </source>
</evidence>
<dbReference type="Pfam" id="PF11807">
    <property type="entry name" value="UstYa"/>
    <property type="match status" value="1"/>
</dbReference>
<keyword evidence="3" id="KW-0472">Membrane</keyword>
<dbReference type="Proteomes" id="UP000620124">
    <property type="component" value="Unassembled WGS sequence"/>
</dbReference>
<dbReference type="InterPro" id="IPR021765">
    <property type="entry name" value="UstYa-like"/>
</dbReference>
<evidence type="ECO:0000256" key="2">
    <source>
        <dbReference type="ARBA" id="ARBA00035112"/>
    </source>
</evidence>
<comment type="similarity">
    <text evidence="2">Belongs to the ustYa family.</text>
</comment>
<keyword evidence="3" id="KW-1133">Transmembrane helix</keyword>
<protein>
    <submittedName>
        <fullName evidence="4">Uncharacterized protein</fullName>
    </submittedName>
</protein>
<dbReference type="AlphaFoldDB" id="A0A8H7CUM8"/>
<gene>
    <name evidence="4" type="ORF">MVEN_01405300</name>
</gene>
<sequence length="235" mass="27639">MAYYNALNDPEANTPNNSRRLRVFCIVSTILNLWCIWLAITQWHLHEGMNVPHVYSPAEHVITNKFVKFTRGFAHDIPIYERPPSAIVDAAWFDLWSVAQIKIPKSAAMKMPNHTWPLLNDRESYMISLDVFHQLHCLDTLRKQLYPRYSETHVSDMHIRHCIGAIRQALMCAADVSPVVWQWSERLQIAEQRDDIVHVCRDYDRIRDWASERTFEYEENDFGIYIEDDLPVSPI</sequence>
<comment type="pathway">
    <text evidence="1">Mycotoxin biosynthesis.</text>
</comment>
<evidence type="ECO:0000313" key="4">
    <source>
        <dbReference type="EMBL" id="KAF7348852.1"/>
    </source>
</evidence>
<dbReference type="PANTHER" id="PTHR33365:SF4">
    <property type="entry name" value="CYCLOCHLOROTINE BIOSYNTHESIS PROTEIN O"/>
    <property type="match status" value="1"/>
</dbReference>
<dbReference type="OrthoDB" id="3687641at2759"/>
<feature type="transmembrane region" description="Helical" evidence="3">
    <location>
        <begin position="20"/>
        <end position="40"/>
    </location>
</feature>
<comment type="caution">
    <text evidence="4">The sequence shown here is derived from an EMBL/GenBank/DDBJ whole genome shotgun (WGS) entry which is preliminary data.</text>
</comment>
<name>A0A8H7CUM8_9AGAR</name>
<keyword evidence="3" id="KW-0812">Transmembrane</keyword>
<evidence type="ECO:0000256" key="1">
    <source>
        <dbReference type="ARBA" id="ARBA00004685"/>
    </source>
</evidence>
<dbReference type="GO" id="GO:0043386">
    <property type="term" value="P:mycotoxin biosynthetic process"/>
    <property type="evidence" value="ECO:0007669"/>
    <property type="project" value="InterPro"/>
</dbReference>
<evidence type="ECO:0000313" key="5">
    <source>
        <dbReference type="Proteomes" id="UP000620124"/>
    </source>
</evidence>
<dbReference type="EMBL" id="JACAZI010000011">
    <property type="protein sequence ID" value="KAF7348852.1"/>
    <property type="molecule type" value="Genomic_DNA"/>
</dbReference>